<evidence type="ECO:0000313" key="1">
    <source>
        <dbReference type="EMBL" id="KMZ77154.1"/>
    </source>
</evidence>
<proteinExistence type="predicted"/>
<organism evidence="1 2">
    <name type="scientific">Plasmodium vivax India VII</name>
    <dbReference type="NCBI Taxonomy" id="1077284"/>
    <lineage>
        <taxon>Eukaryota</taxon>
        <taxon>Sar</taxon>
        <taxon>Alveolata</taxon>
        <taxon>Apicomplexa</taxon>
        <taxon>Aconoidasida</taxon>
        <taxon>Haemosporida</taxon>
        <taxon>Plasmodiidae</taxon>
        <taxon>Plasmodium</taxon>
        <taxon>Plasmodium (Plasmodium)</taxon>
    </lineage>
</organism>
<name>A0A0J9S324_PLAVI</name>
<reference evidence="1 2" key="1">
    <citation type="submission" date="2011-08" db="EMBL/GenBank/DDBJ databases">
        <title>The Genome Sequence of Plasmodium vivax India VII.</title>
        <authorList>
            <consortium name="The Broad Institute Genome Sequencing Platform"/>
            <consortium name="The Broad Institute Genome Sequencing Center for Infectious Disease"/>
            <person name="Neafsey D."/>
            <person name="Carlton J."/>
            <person name="Barnwell J."/>
            <person name="Collins W."/>
            <person name="Escalante A."/>
            <person name="Mullikin J."/>
            <person name="Saul A."/>
            <person name="Guigo R."/>
            <person name="Camara F."/>
            <person name="Young S.K."/>
            <person name="Zeng Q."/>
            <person name="Gargeya S."/>
            <person name="Fitzgerald M."/>
            <person name="Haas B."/>
            <person name="Abouelleil A."/>
            <person name="Alvarado L."/>
            <person name="Arachchi H.M."/>
            <person name="Berlin A."/>
            <person name="Brown A."/>
            <person name="Chapman S.B."/>
            <person name="Chen Z."/>
            <person name="Dunbar C."/>
            <person name="Freedman E."/>
            <person name="Gearin G."/>
            <person name="Gellesch M."/>
            <person name="Goldberg J."/>
            <person name="Griggs A."/>
            <person name="Gujja S."/>
            <person name="Heiman D."/>
            <person name="Howarth C."/>
            <person name="Larson L."/>
            <person name="Lui A."/>
            <person name="MacDonald P.J.P."/>
            <person name="Montmayeur A."/>
            <person name="Murphy C."/>
            <person name="Neiman D."/>
            <person name="Pearson M."/>
            <person name="Priest M."/>
            <person name="Roberts A."/>
            <person name="Saif S."/>
            <person name="Shea T."/>
            <person name="Shenoy N."/>
            <person name="Sisk P."/>
            <person name="Stolte C."/>
            <person name="Sykes S."/>
            <person name="Wortman J."/>
            <person name="Nusbaum C."/>
            <person name="Birren B."/>
        </authorList>
    </citation>
    <scope>NUCLEOTIDE SEQUENCE [LARGE SCALE GENOMIC DNA]</scope>
    <source>
        <strain evidence="1 2">India VII</strain>
    </source>
</reference>
<gene>
    <name evidence="1" type="ORF">PVIIG_06235</name>
</gene>
<dbReference type="Proteomes" id="UP000053562">
    <property type="component" value="Unassembled WGS sequence"/>
</dbReference>
<accession>A0A0J9S324</accession>
<sequence>MIKKYIMSDDYLKNNTCISNIIYLEENIYNNMKKLYDLYDNYEFIYEYDRSGMDTHWCTELVKLVKDFNTTVSEKDKRINVYLFKELKYIKCLLENLELIKQKKCAGIEQLSSPYKDSEEETAQCINQGKSVTISQPDSGFQKIGGKPEMGEETDTPDTQMPRAGMTLSVSGAMAGMFCLLLYKVNKNSIYKFHTLESSCILHLNELSVLSIIYLLKNIYMHFNVSILL</sequence>
<protein>
    <submittedName>
        <fullName evidence="1">Uncharacterized protein</fullName>
    </submittedName>
</protein>
<dbReference type="EMBL" id="KQ234488">
    <property type="protein sequence ID" value="KMZ77154.1"/>
    <property type="molecule type" value="Genomic_DNA"/>
</dbReference>
<evidence type="ECO:0000313" key="2">
    <source>
        <dbReference type="Proteomes" id="UP000053562"/>
    </source>
</evidence>
<dbReference type="OrthoDB" id="389398at2759"/>
<dbReference type="AlphaFoldDB" id="A0A0J9S324"/>